<name>A0A4C1U2P3_EUMVA</name>
<dbReference type="PANTHER" id="PTHR47027:SF20">
    <property type="entry name" value="REVERSE TRANSCRIPTASE-LIKE PROTEIN WITH RNA-DIRECTED DNA POLYMERASE DOMAIN"/>
    <property type="match status" value="1"/>
</dbReference>
<dbReference type="Proteomes" id="UP000299102">
    <property type="component" value="Unassembled WGS sequence"/>
</dbReference>
<keyword evidence="2" id="KW-1185">Reference proteome</keyword>
<gene>
    <name evidence="1" type="ORF">EVAR_78928_1</name>
</gene>
<organism evidence="1 2">
    <name type="scientific">Eumeta variegata</name>
    <name type="common">Bagworm moth</name>
    <name type="synonym">Eumeta japonica</name>
    <dbReference type="NCBI Taxonomy" id="151549"/>
    <lineage>
        <taxon>Eukaryota</taxon>
        <taxon>Metazoa</taxon>
        <taxon>Ecdysozoa</taxon>
        <taxon>Arthropoda</taxon>
        <taxon>Hexapoda</taxon>
        <taxon>Insecta</taxon>
        <taxon>Pterygota</taxon>
        <taxon>Neoptera</taxon>
        <taxon>Endopterygota</taxon>
        <taxon>Lepidoptera</taxon>
        <taxon>Glossata</taxon>
        <taxon>Ditrysia</taxon>
        <taxon>Tineoidea</taxon>
        <taxon>Psychidae</taxon>
        <taxon>Oiketicinae</taxon>
        <taxon>Eumeta</taxon>
    </lineage>
</organism>
<dbReference type="AlphaFoldDB" id="A0A4C1U2P3"/>
<proteinExistence type="predicted"/>
<dbReference type="OrthoDB" id="7362285at2759"/>
<dbReference type="PANTHER" id="PTHR47027">
    <property type="entry name" value="REVERSE TRANSCRIPTASE DOMAIN-CONTAINING PROTEIN"/>
    <property type="match status" value="1"/>
</dbReference>
<dbReference type="EMBL" id="BGZK01000119">
    <property type="protein sequence ID" value="GBP20549.1"/>
    <property type="molecule type" value="Genomic_DNA"/>
</dbReference>
<comment type="caution">
    <text evidence="1">The sequence shown here is derived from an EMBL/GenBank/DDBJ whole genome shotgun (WGS) entry which is preliminary data.</text>
</comment>
<reference evidence="1 2" key="1">
    <citation type="journal article" date="2019" name="Commun. Biol.">
        <title>The bagworm genome reveals a unique fibroin gene that provides high tensile strength.</title>
        <authorList>
            <person name="Kono N."/>
            <person name="Nakamura H."/>
            <person name="Ohtoshi R."/>
            <person name="Tomita M."/>
            <person name="Numata K."/>
            <person name="Arakawa K."/>
        </authorList>
    </citation>
    <scope>NUCLEOTIDE SEQUENCE [LARGE SCALE GENOMIC DNA]</scope>
</reference>
<evidence type="ECO:0000313" key="2">
    <source>
        <dbReference type="Proteomes" id="UP000299102"/>
    </source>
</evidence>
<sequence>MRGLSSGLIQALQSLYRGSSACVKINGTYTDWFDIRSGVRQACVASPWLFNLFMDICLYDLKEYVILAPSACGLQEMVNKMNDSFKKRGMKANVGKTKLNEVITSLGDGLQTQPAACDAASVSRPRRSCVWRMPSRRFGDGAVLFTFSYSFPIAYTRFA</sequence>
<protein>
    <submittedName>
        <fullName evidence="1">Uncharacterized protein</fullName>
    </submittedName>
</protein>
<evidence type="ECO:0000313" key="1">
    <source>
        <dbReference type="EMBL" id="GBP20549.1"/>
    </source>
</evidence>
<accession>A0A4C1U2P3</accession>
<dbReference type="STRING" id="151549.A0A4C1U2P3"/>